<evidence type="ECO:0000313" key="10">
    <source>
        <dbReference type="EMBL" id="KAG5931932.1"/>
    </source>
</evidence>
<dbReference type="PANTHER" id="PTHR45679">
    <property type="entry name" value="ER DEGRADATION-ENHANCING ALPHA-MANNOSIDASE-LIKE PROTEIN 2"/>
    <property type="match status" value="1"/>
</dbReference>
<comment type="subcellular location">
    <subcellularLocation>
        <location evidence="1">Endoplasmic reticulum</location>
    </subcellularLocation>
</comment>
<dbReference type="InterPro" id="IPR012341">
    <property type="entry name" value="6hp_glycosidase-like_sf"/>
</dbReference>
<dbReference type="AlphaFoldDB" id="A0A9P7M7J3"/>
<dbReference type="Proteomes" id="UP000706124">
    <property type="component" value="Unassembled WGS sequence"/>
</dbReference>
<keyword evidence="3" id="KW-0256">Endoplasmic reticulum</keyword>
<feature type="active site" description="Proton donor" evidence="5">
    <location>
        <position position="474"/>
    </location>
</feature>
<keyword evidence="11" id="KW-1185">Reference proteome</keyword>
<evidence type="ECO:0000256" key="7">
    <source>
        <dbReference type="RuleBase" id="RU361193"/>
    </source>
</evidence>
<dbReference type="Gene3D" id="1.50.10.10">
    <property type="match status" value="1"/>
</dbReference>
<keyword evidence="4" id="KW-0325">Glycoprotein</keyword>
<feature type="compositionally biased region" description="Low complexity" evidence="8">
    <location>
        <begin position="862"/>
        <end position="872"/>
    </location>
</feature>
<dbReference type="GO" id="GO:0005509">
    <property type="term" value="F:calcium ion binding"/>
    <property type="evidence" value="ECO:0007669"/>
    <property type="project" value="InterPro"/>
</dbReference>
<dbReference type="GO" id="GO:0016020">
    <property type="term" value="C:membrane"/>
    <property type="evidence" value="ECO:0007669"/>
    <property type="project" value="InterPro"/>
</dbReference>
<evidence type="ECO:0000256" key="3">
    <source>
        <dbReference type="ARBA" id="ARBA00022824"/>
    </source>
</evidence>
<feature type="region of interest" description="Disordered" evidence="8">
    <location>
        <begin position="840"/>
        <end position="875"/>
    </location>
</feature>
<evidence type="ECO:0000256" key="5">
    <source>
        <dbReference type="PIRSR" id="PIRSR601382-1"/>
    </source>
</evidence>
<reference evidence="10 11" key="1">
    <citation type="journal article" date="2020" name="bioRxiv">
        <title>Whole genome comparisons of ergot fungi reveals the divergence and evolution of species within the genus Claviceps are the result of varying mechanisms driving genome evolution and host range expansion.</title>
        <authorList>
            <person name="Wyka S.A."/>
            <person name="Mondo S.J."/>
            <person name="Liu M."/>
            <person name="Dettman J."/>
            <person name="Nalam V."/>
            <person name="Broders K.D."/>
        </authorList>
    </citation>
    <scope>NUCLEOTIDE SEQUENCE [LARGE SCALE GENOMIC DNA]</scope>
    <source>
        <strain evidence="10 11">CCC 1485</strain>
    </source>
</reference>
<evidence type="ECO:0000313" key="11">
    <source>
        <dbReference type="Proteomes" id="UP000706124"/>
    </source>
</evidence>
<feature type="region of interest" description="Disordered" evidence="8">
    <location>
        <begin position="1045"/>
        <end position="1090"/>
    </location>
</feature>
<evidence type="ECO:0000256" key="8">
    <source>
        <dbReference type="SAM" id="MobiDB-lite"/>
    </source>
</evidence>
<dbReference type="GO" id="GO:0004571">
    <property type="term" value="F:mannosyl-oligosaccharide 1,2-alpha-mannosidase activity"/>
    <property type="evidence" value="ECO:0007669"/>
    <property type="project" value="InterPro"/>
</dbReference>
<organism evidence="10 11">
    <name type="scientific">Claviceps pazoutovae</name>
    <dbReference type="NCBI Taxonomy" id="1649127"/>
    <lineage>
        <taxon>Eukaryota</taxon>
        <taxon>Fungi</taxon>
        <taxon>Dikarya</taxon>
        <taxon>Ascomycota</taxon>
        <taxon>Pezizomycotina</taxon>
        <taxon>Sordariomycetes</taxon>
        <taxon>Hypocreomycetidae</taxon>
        <taxon>Hypocreales</taxon>
        <taxon>Clavicipitaceae</taxon>
        <taxon>Claviceps</taxon>
    </lineage>
</organism>
<evidence type="ECO:0000256" key="1">
    <source>
        <dbReference type="ARBA" id="ARBA00004240"/>
    </source>
</evidence>
<gene>
    <name evidence="10" type="ORF">E4U60_005670</name>
</gene>
<dbReference type="PRINTS" id="PR00747">
    <property type="entry name" value="GLYHDRLASE47"/>
</dbReference>
<sequence length="1140" mass="126522">MAMVVLLWLCASLPWLTVSMRMDRLEQLRQDTVDMFYHGFSNYMKHAFPEDELRPLTCSPLTRDRNDPSRIELNDALGNYSLTLIDSLSTLAILAGGPQDGSYTGPQALSDFQDGVAQFVAHYGDGRPGRSGEGSRARGFDLDSKVQVFETVIRGLGGLLSAHLFAVGELPISGYDPKPMPRDNDDKGGYDEDDPLQLAPIAWPNGLRYDGQLLRLALDLAERLLPAFYTKTGIPYPRVNLRTGIPFYVNSPLHWSSDGQNGQTRLDGDRLEITETCSAGAGSLTLEFTVLSRLTGDSRFEHAAKRAFWEVWSRRSEIGLIGNGIDAEQGLWIGPHSGIGAGMDSFFEYAFKSHILLSGHDMPNVTSPTTATKTRLDPNALHGPLPREMHLSDTFLQAWREAHASVKSHIYTNRSHYPYYSNSHRATGQPYTMWIDSLGAFYPGLLALAGEVEEAIEANLVYTALWTRYSALPERWSIRENNVEPGIGWWPGRPEFIESTYHIYRATQDPWYLHVGEMVLRDIRRRCYAPCGWAGLQDVRTGEKQNRMESFFLGETAKYMYLLFDSDHALNKLDAAYVFTTEGHPLIIPKGHGPRASLRQRQKQRSVKEKKRKKKKMQGLASASQAAQQQPLEDEEEHHLFVNTCPAPPVLLDPLTGSSTAARPDLFGVSRFTNLYNTPNIHGPMQQVVVPDSDNKRLVTKYRPLSNHTLFPWTLPPTMLPPNGTCVAPMQRIISAIEFPASDAATSLLSRFGASLTWHSYLGPTVKSLEGLRLQLEREFSDRHGDYAWKITHAGNTQLGRQESVFFYGEHVRQLRDEAFTALRQQDLVEVHLLVDVKPPDTFSETNKHKNDTPTSQHTTCPSSSSSPSSSSLPRLLANDNELEHKKEPSLSFHALQALPPESLLKHLFRAVTSVFDPSETSSPDSQFHSSGQSSSPKTVLYAWQALSSVGPGSQPLPAVLDSPLPDSPGYNAQDPISHMPWGKIYLGGQACHVVLPESAPQDNQVIVLRRGGCSFSQKLDNIPSFSPGADSLQLVIMVDEVQDQHDDGDDDDDDDVDGDDDHGADSSASAHAAKPLPRPLLETEQRTPTGAKRLHGIPLVLMRVGKGEYELFGRARGVGLRSKYAIQSQGLLIENAIVL</sequence>
<dbReference type="PANTHER" id="PTHR45679:SF5">
    <property type="entry name" value="ER DEGRADATION-ENHANCING ALPHA-MANNOSIDASE-LIKE PROTEIN 1"/>
    <property type="match status" value="1"/>
</dbReference>
<dbReference type="Pfam" id="PF01532">
    <property type="entry name" value="Glyco_hydro_47"/>
    <property type="match status" value="1"/>
</dbReference>
<comment type="caution">
    <text evidence="10">The sequence shown here is derived from an EMBL/GenBank/DDBJ whole genome shotgun (WGS) entry which is preliminary data.</text>
</comment>
<dbReference type="SUPFAM" id="SSF48225">
    <property type="entry name" value="Seven-hairpin glycosidases"/>
    <property type="match status" value="1"/>
</dbReference>
<dbReference type="InterPro" id="IPR001382">
    <property type="entry name" value="Glyco_hydro_47"/>
</dbReference>
<feature type="region of interest" description="Disordered" evidence="8">
    <location>
        <begin position="588"/>
        <end position="637"/>
    </location>
</feature>
<keyword evidence="7" id="KW-0326">Glycosidase</keyword>
<dbReference type="GO" id="GO:1904380">
    <property type="term" value="P:endoplasmic reticulum mannose trimming"/>
    <property type="evidence" value="ECO:0007669"/>
    <property type="project" value="InterPro"/>
</dbReference>
<dbReference type="GO" id="GO:0005975">
    <property type="term" value="P:carbohydrate metabolic process"/>
    <property type="evidence" value="ECO:0007669"/>
    <property type="project" value="InterPro"/>
</dbReference>
<feature type="active site" evidence="5">
    <location>
        <position position="344"/>
    </location>
</feature>
<keyword evidence="7" id="KW-0378">Hydrolase</keyword>
<accession>A0A9P7M7J3</accession>
<keyword evidence="6" id="KW-0106">Calcium</keyword>
<dbReference type="InterPro" id="IPR044674">
    <property type="entry name" value="EDEM1/2/3"/>
</dbReference>
<feature type="signal peptide" evidence="9">
    <location>
        <begin position="1"/>
        <end position="19"/>
    </location>
</feature>
<evidence type="ECO:0000256" key="2">
    <source>
        <dbReference type="ARBA" id="ARBA00007658"/>
    </source>
</evidence>
<feature type="compositionally biased region" description="Acidic residues" evidence="8">
    <location>
        <begin position="1047"/>
        <end position="1063"/>
    </location>
</feature>
<feature type="compositionally biased region" description="Low complexity" evidence="8">
    <location>
        <begin position="621"/>
        <end position="630"/>
    </location>
</feature>
<evidence type="ECO:0000256" key="4">
    <source>
        <dbReference type="ARBA" id="ARBA00023180"/>
    </source>
</evidence>
<protein>
    <recommendedName>
        <fullName evidence="7">alpha-1,2-Mannosidase</fullName>
        <ecNumber evidence="7">3.2.1.-</ecNumber>
    </recommendedName>
</protein>
<dbReference type="OrthoDB" id="8118055at2759"/>
<feature type="compositionally biased region" description="Basic residues" evidence="8">
    <location>
        <begin position="598"/>
        <end position="617"/>
    </location>
</feature>
<comment type="cofactor">
    <cofactor evidence="6">
        <name>Ca(2+)</name>
        <dbReference type="ChEBI" id="CHEBI:29108"/>
    </cofactor>
</comment>
<comment type="similarity">
    <text evidence="2 7">Belongs to the glycosyl hydrolase 47 family.</text>
</comment>
<feature type="active site" description="Proton donor" evidence="5">
    <location>
        <position position="150"/>
    </location>
</feature>
<feature type="active site" evidence="5">
    <location>
        <position position="495"/>
    </location>
</feature>
<dbReference type="EC" id="3.2.1.-" evidence="7"/>
<evidence type="ECO:0000256" key="9">
    <source>
        <dbReference type="SAM" id="SignalP"/>
    </source>
</evidence>
<evidence type="ECO:0000256" key="6">
    <source>
        <dbReference type="PIRSR" id="PIRSR601382-2"/>
    </source>
</evidence>
<proteinExistence type="inferred from homology"/>
<feature type="chain" id="PRO_5040393035" description="alpha-1,2-Mannosidase" evidence="9">
    <location>
        <begin position="20"/>
        <end position="1140"/>
    </location>
</feature>
<dbReference type="GO" id="GO:0036503">
    <property type="term" value="P:ERAD pathway"/>
    <property type="evidence" value="ECO:0007669"/>
    <property type="project" value="UniProtKB-ARBA"/>
</dbReference>
<dbReference type="GO" id="GO:0044322">
    <property type="term" value="C:endoplasmic reticulum quality control compartment"/>
    <property type="evidence" value="ECO:0007669"/>
    <property type="project" value="GOC"/>
</dbReference>
<dbReference type="EMBL" id="SRPO01000505">
    <property type="protein sequence ID" value="KAG5931932.1"/>
    <property type="molecule type" value="Genomic_DNA"/>
</dbReference>
<name>A0A9P7M7J3_9HYPO</name>
<keyword evidence="9" id="KW-0732">Signal</keyword>
<dbReference type="InterPro" id="IPR036026">
    <property type="entry name" value="Seven-hairpin_glycosidases"/>
</dbReference>
<keyword evidence="6" id="KW-0479">Metal-binding</keyword>
<feature type="binding site" evidence="6">
    <location>
        <position position="581"/>
    </location>
    <ligand>
        <name>Ca(2+)</name>
        <dbReference type="ChEBI" id="CHEBI:29108"/>
    </ligand>
</feature>